<dbReference type="OrthoDB" id="191995at2759"/>
<comment type="similarity">
    <text evidence="4">Belongs to the GcvT family. CAF17/IBA57 subfamily.</text>
</comment>
<keyword evidence="2" id="KW-0809">Transit peptide</keyword>
<dbReference type="Gene3D" id="3.30.1360.120">
    <property type="entry name" value="Probable tRNA modification gtpase trme, domain 1"/>
    <property type="match status" value="1"/>
</dbReference>
<reference evidence="6" key="1">
    <citation type="submission" date="2021-06" db="EMBL/GenBank/DDBJ databases">
        <authorList>
            <person name="Kallberg Y."/>
            <person name="Tangrot J."/>
            <person name="Rosling A."/>
        </authorList>
    </citation>
    <scope>NUCLEOTIDE SEQUENCE</scope>
    <source>
        <strain evidence="6">CL551</strain>
    </source>
</reference>
<dbReference type="GO" id="GO:0016226">
    <property type="term" value="P:iron-sulfur cluster assembly"/>
    <property type="evidence" value="ECO:0007669"/>
    <property type="project" value="TreeGrafter"/>
</dbReference>
<comment type="subcellular location">
    <subcellularLocation>
        <location evidence="1">Mitochondrion</location>
    </subcellularLocation>
</comment>
<dbReference type="Proteomes" id="UP000789342">
    <property type="component" value="Unassembled WGS sequence"/>
</dbReference>
<evidence type="ECO:0000256" key="2">
    <source>
        <dbReference type="ARBA" id="ARBA00022946"/>
    </source>
</evidence>
<dbReference type="InterPro" id="IPR045179">
    <property type="entry name" value="YgfZ/GcvT"/>
</dbReference>
<evidence type="ECO:0000256" key="1">
    <source>
        <dbReference type="ARBA" id="ARBA00004173"/>
    </source>
</evidence>
<accession>A0A9N8YRL6</accession>
<dbReference type="NCBIfam" id="TIGR03317">
    <property type="entry name" value="ygfZ_signature"/>
    <property type="match status" value="1"/>
</dbReference>
<evidence type="ECO:0000259" key="5">
    <source>
        <dbReference type="Pfam" id="PF25455"/>
    </source>
</evidence>
<proteinExistence type="inferred from homology"/>
<dbReference type="SUPFAM" id="SSF103025">
    <property type="entry name" value="Folate-binding domain"/>
    <property type="match status" value="1"/>
</dbReference>
<dbReference type="GO" id="GO:0005759">
    <property type="term" value="C:mitochondrial matrix"/>
    <property type="evidence" value="ECO:0007669"/>
    <property type="project" value="TreeGrafter"/>
</dbReference>
<dbReference type="EMBL" id="CAJVPV010000102">
    <property type="protein sequence ID" value="CAG8442702.1"/>
    <property type="molecule type" value="Genomic_DNA"/>
</dbReference>
<dbReference type="AlphaFoldDB" id="A0A9N8YRL6"/>
<protein>
    <submittedName>
        <fullName evidence="6">12307_t:CDS:1</fullName>
    </submittedName>
</protein>
<dbReference type="PANTHER" id="PTHR22602">
    <property type="entry name" value="TRANSFERASE CAF17, MITOCHONDRIAL-RELATED"/>
    <property type="match status" value="1"/>
</dbReference>
<name>A0A9N8YRL6_9GLOM</name>
<feature type="domain" description="CAF17 C-terminal" evidence="5">
    <location>
        <begin position="307"/>
        <end position="404"/>
    </location>
</feature>
<evidence type="ECO:0000256" key="3">
    <source>
        <dbReference type="ARBA" id="ARBA00023128"/>
    </source>
</evidence>
<organism evidence="6 7">
    <name type="scientific">Acaulospora morrowiae</name>
    <dbReference type="NCBI Taxonomy" id="94023"/>
    <lineage>
        <taxon>Eukaryota</taxon>
        <taxon>Fungi</taxon>
        <taxon>Fungi incertae sedis</taxon>
        <taxon>Mucoromycota</taxon>
        <taxon>Glomeromycotina</taxon>
        <taxon>Glomeromycetes</taxon>
        <taxon>Diversisporales</taxon>
        <taxon>Acaulosporaceae</taxon>
        <taxon>Acaulospora</taxon>
    </lineage>
</organism>
<comment type="caution">
    <text evidence="6">The sequence shown here is derived from an EMBL/GenBank/DDBJ whole genome shotgun (WGS) entry which is preliminary data.</text>
</comment>
<keyword evidence="7" id="KW-1185">Reference proteome</keyword>
<dbReference type="InterPro" id="IPR057460">
    <property type="entry name" value="CAF17_C"/>
</dbReference>
<dbReference type="InterPro" id="IPR017703">
    <property type="entry name" value="YgfZ/GCV_T_CS"/>
</dbReference>
<dbReference type="InterPro" id="IPR027266">
    <property type="entry name" value="TrmE/GcvT-like"/>
</dbReference>
<sequence length="410" mass="46801">MSSWRKVLTRYHVYGLDSNLKTKRLPLHCLYPRALQRTFGSTHVFSQEWQEDELHKGYRYTQVPSRGLIEVIGEDSVKFLQGLITNHMPRISSGGEGFYAAFLNPVGRVLYDTFIYPKNLGDAFPHPNFLVECDSRILKDLAKHMEKYLLRSKVSIVDASTKYRIWNLWGSNISNLWWQHQIPNKTAIKLPAGSLILKESISDIGCRDSRCPYMGLRLVLPFDKSPSVPASFSELPSEEYVTRRIFHGVPEGIDDFEPGTSLPLQSNFDYMGGTNGIFIVDEKVDWRKGCYIGQELTFRTYYIGVTRKRIVPVQLYRDDQELPTQLKVDRKTTIKLPPPSSGIYTSIENLSKQGRPVGNIGSAQYNIALALITLDKVQENDLFVANGRGDVYRVKPFIPDWWPKVNDKGG</sequence>
<evidence type="ECO:0000256" key="4">
    <source>
        <dbReference type="ARBA" id="ARBA00093447"/>
    </source>
</evidence>
<evidence type="ECO:0000313" key="6">
    <source>
        <dbReference type="EMBL" id="CAG8442702.1"/>
    </source>
</evidence>
<evidence type="ECO:0000313" key="7">
    <source>
        <dbReference type="Proteomes" id="UP000789342"/>
    </source>
</evidence>
<gene>
    <name evidence="6" type="ORF">AMORRO_LOCUS406</name>
</gene>
<dbReference type="Pfam" id="PF25455">
    <property type="entry name" value="Beta-barrel_CAF17_C"/>
    <property type="match status" value="1"/>
</dbReference>
<dbReference type="PANTHER" id="PTHR22602:SF0">
    <property type="entry name" value="TRANSFERASE CAF17, MITOCHONDRIAL-RELATED"/>
    <property type="match status" value="1"/>
</dbReference>
<keyword evidence="3" id="KW-0496">Mitochondrion</keyword>